<evidence type="ECO:0000313" key="6">
    <source>
        <dbReference type="Proteomes" id="UP000001072"/>
    </source>
</evidence>
<evidence type="ECO:0000256" key="1">
    <source>
        <dbReference type="ARBA" id="ARBA00006885"/>
    </source>
</evidence>
<dbReference type="Gene3D" id="3.30.530.20">
    <property type="match status" value="1"/>
</dbReference>
<dbReference type="eggNOG" id="KOG3177">
    <property type="taxonomic scope" value="Eukaryota"/>
</dbReference>
<dbReference type="CDD" id="cd07813">
    <property type="entry name" value="COQ10p_like"/>
    <property type="match status" value="1"/>
</dbReference>
<dbReference type="KEGG" id="mlr:MELLADRAFT_65797"/>
<dbReference type="EMBL" id="GL883126">
    <property type="protein sequence ID" value="EGG03184.1"/>
    <property type="molecule type" value="Genomic_DNA"/>
</dbReference>
<dbReference type="VEuPathDB" id="FungiDB:MELLADRAFT_65797"/>
<dbReference type="GO" id="GO:0005739">
    <property type="term" value="C:mitochondrion"/>
    <property type="evidence" value="ECO:0007669"/>
    <property type="project" value="TreeGrafter"/>
</dbReference>
<evidence type="ECO:0000256" key="3">
    <source>
        <dbReference type="ARBA" id="ARBA00024947"/>
    </source>
</evidence>
<name>F4RWR2_MELLP</name>
<comment type="subunit">
    <text evidence="2">Interacts with coenzyme Q.</text>
</comment>
<protein>
    <recommendedName>
        <fullName evidence="4">Coenzyme Q-binding protein COQ10 START domain-containing protein</fullName>
    </recommendedName>
</protein>
<organism evidence="6">
    <name type="scientific">Melampsora larici-populina (strain 98AG31 / pathotype 3-4-7)</name>
    <name type="common">Poplar leaf rust fungus</name>
    <dbReference type="NCBI Taxonomy" id="747676"/>
    <lineage>
        <taxon>Eukaryota</taxon>
        <taxon>Fungi</taxon>
        <taxon>Dikarya</taxon>
        <taxon>Basidiomycota</taxon>
        <taxon>Pucciniomycotina</taxon>
        <taxon>Pucciniomycetes</taxon>
        <taxon>Pucciniales</taxon>
        <taxon>Melampsoraceae</taxon>
        <taxon>Melampsora</taxon>
    </lineage>
</organism>
<dbReference type="InterPro" id="IPR023393">
    <property type="entry name" value="START-like_dom_sf"/>
</dbReference>
<feature type="domain" description="Coenzyme Q-binding protein COQ10 START" evidence="4">
    <location>
        <begin position="80"/>
        <end position="239"/>
    </location>
</feature>
<proteinExistence type="inferred from homology"/>
<dbReference type="OrthoDB" id="292693at2759"/>
<dbReference type="HOGENOM" id="CLU_079653_1_1_1"/>
<accession>F4RWR2</accession>
<dbReference type="AlphaFoldDB" id="F4RWR2"/>
<dbReference type="GeneID" id="18930500"/>
<dbReference type="FunCoup" id="F4RWR2">
    <property type="interactions" value="181"/>
</dbReference>
<comment type="function">
    <text evidence="3">Required for the function of coenzyme Q in the respiratory chain. May serve as a chaperone or may be involved in the transport of Q6 from its site of synthesis to the catalytic sites of the respiratory complexes.</text>
</comment>
<dbReference type="InParanoid" id="F4RWR2"/>
<dbReference type="Proteomes" id="UP000001072">
    <property type="component" value="Unassembled WGS sequence"/>
</dbReference>
<dbReference type="PANTHER" id="PTHR12901">
    <property type="entry name" value="SPERM PROTEIN HOMOLOG"/>
    <property type="match status" value="1"/>
</dbReference>
<evidence type="ECO:0000313" key="5">
    <source>
        <dbReference type="EMBL" id="EGG03184.1"/>
    </source>
</evidence>
<comment type="similarity">
    <text evidence="1">Belongs to the COQ10 family.</text>
</comment>
<evidence type="ECO:0000256" key="2">
    <source>
        <dbReference type="ARBA" id="ARBA00011814"/>
    </source>
</evidence>
<gene>
    <name evidence="5" type="ORF">MELLADRAFT_65797</name>
</gene>
<keyword evidence="6" id="KW-1185">Reference proteome</keyword>
<dbReference type="RefSeq" id="XP_007413644.1">
    <property type="nucleotide sequence ID" value="XM_007413582.1"/>
</dbReference>
<dbReference type="GO" id="GO:0048039">
    <property type="term" value="F:ubiquinone binding"/>
    <property type="evidence" value="ECO:0007669"/>
    <property type="project" value="InterPro"/>
</dbReference>
<sequence>MAFVDSVLRRIGQPSYHLCIKPHGSVLSGARGFFRLPSVPRSTQTTPHEVDKVETDPWSTQSRYRKRGGVLIYEVTKRLPYSKKQLYTLIADVEAYPQYLPYCLGSKVISHKALNESESTDQVNKDDKPWMQGGYAGETHLIQQELVIGFKAFEERYTSQVECRKWEMVKATAGDSPLFKCLTSTWTFRSPEEISSKKLPANDGSTSTYISLQLAFAFASPLHAAVGEYFWKSVSEKMVLAYLGRIEKVYGKPTHEARESQLSQAGSPQIGTSLNESVIGVHHG</sequence>
<dbReference type="InterPro" id="IPR005031">
    <property type="entry name" value="COQ10_START"/>
</dbReference>
<reference evidence="6" key="1">
    <citation type="journal article" date="2011" name="Proc. Natl. Acad. Sci. U.S.A.">
        <title>Obligate biotrophy features unraveled by the genomic analysis of rust fungi.</title>
        <authorList>
            <person name="Duplessis S."/>
            <person name="Cuomo C.A."/>
            <person name="Lin Y.-C."/>
            <person name="Aerts A."/>
            <person name="Tisserant E."/>
            <person name="Veneault-Fourrey C."/>
            <person name="Joly D.L."/>
            <person name="Hacquard S."/>
            <person name="Amselem J."/>
            <person name="Cantarel B.L."/>
            <person name="Chiu R."/>
            <person name="Coutinho P.M."/>
            <person name="Feau N."/>
            <person name="Field M."/>
            <person name="Frey P."/>
            <person name="Gelhaye E."/>
            <person name="Goldberg J."/>
            <person name="Grabherr M.G."/>
            <person name="Kodira C.D."/>
            <person name="Kohler A."/>
            <person name="Kuees U."/>
            <person name="Lindquist E.A."/>
            <person name="Lucas S.M."/>
            <person name="Mago R."/>
            <person name="Mauceli E."/>
            <person name="Morin E."/>
            <person name="Murat C."/>
            <person name="Pangilinan J.L."/>
            <person name="Park R."/>
            <person name="Pearson M."/>
            <person name="Quesneville H."/>
            <person name="Rouhier N."/>
            <person name="Sakthikumar S."/>
            <person name="Salamov A.A."/>
            <person name="Schmutz J."/>
            <person name="Selles B."/>
            <person name="Shapiro H."/>
            <person name="Tanguay P."/>
            <person name="Tuskan G.A."/>
            <person name="Henrissat B."/>
            <person name="Van de Peer Y."/>
            <person name="Rouze P."/>
            <person name="Ellis J.G."/>
            <person name="Dodds P.N."/>
            <person name="Schein J.E."/>
            <person name="Zhong S."/>
            <person name="Hamelin R.C."/>
            <person name="Grigoriev I.V."/>
            <person name="Szabo L.J."/>
            <person name="Martin F."/>
        </authorList>
    </citation>
    <scope>NUCLEOTIDE SEQUENCE [LARGE SCALE GENOMIC DNA]</scope>
    <source>
        <strain evidence="6">98AG31 / pathotype 3-4-7</strain>
    </source>
</reference>
<dbReference type="SUPFAM" id="SSF55961">
    <property type="entry name" value="Bet v1-like"/>
    <property type="match status" value="1"/>
</dbReference>
<evidence type="ECO:0000259" key="4">
    <source>
        <dbReference type="Pfam" id="PF03364"/>
    </source>
</evidence>
<dbReference type="PANTHER" id="PTHR12901:SF10">
    <property type="entry name" value="COENZYME Q-BINDING PROTEIN COQ10, MITOCHONDRIAL"/>
    <property type="match status" value="1"/>
</dbReference>
<dbReference type="Pfam" id="PF03364">
    <property type="entry name" value="Polyketide_cyc"/>
    <property type="match status" value="1"/>
</dbReference>
<dbReference type="InterPro" id="IPR044996">
    <property type="entry name" value="COQ10-like"/>
</dbReference>
<dbReference type="GO" id="GO:0045333">
    <property type="term" value="P:cellular respiration"/>
    <property type="evidence" value="ECO:0007669"/>
    <property type="project" value="InterPro"/>
</dbReference>